<gene>
    <name evidence="3" type="ORF">EV385_4466</name>
</gene>
<dbReference type="GO" id="GO:0052621">
    <property type="term" value="F:diguanylate cyclase activity"/>
    <property type="evidence" value="ECO:0007669"/>
    <property type="project" value="TreeGrafter"/>
</dbReference>
<dbReference type="Pfam" id="PF00990">
    <property type="entry name" value="GGDEF"/>
    <property type="match status" value="1"/>
</dbReference>
<dbReference type="RefSeq" id="WP_130511187.1">
    <property type="nucleotide sequence ID" value="NZ_SHKY01000001.1"/>
</dbReference>
<dbReference type="Gene3D" id="3.30.70.270">
    <property type="match status" value="1"/>
</dbReference>
<name>A0A4Q7ZNH8_9ACTN</name>
<dbReference type="CDD" id="cd01949">
    <property type="entry name" value="GGDEF"/>
    <property type="match status" value="1"/>
</dbReference>
<dbReference type="PANTHER" id="PTHR45138:SF9">
    <property type="entry name" value="DIGUANYLATE CYCLASE DGCM-RELATED"/>
    <property type="match status" value="1"/>
</dbReference>
<evidence type="ECO:0000256" key="1">
    <source>
        <dbReference type="SAM" id="MobiDB-lite"/>
    </source>
</evidence>
<dbReference type="PANTHER" id="PTHR45138">
    <property type="entry name" value="REGULATORY COMPONENTS OF SENSORY TRANSDUCTION SYSTEM"/>
    <property type="match status" value="1"/>
</dbReference>
<dbReference type="OrthoDB" id="23692at2"/>
<dbReference type="GO" id="GO:1902201">
    <property type="term" value="P:negative regulation of bacterial-type flagellum-dependent cell motility"/>
    <property type="evidence" value="ECO:0007669"/>
    <property type="project" value="TreeGrafter"/>
</dbReference>
<proteinExistence type="predicted"/>
<dbReference type="NCBIfam" id="TIGR00254">
    <property type="entry name" value="GGDEF"/>
    <property type="match status" value="1"/>
</dbReference>
<keyword evidence="4" id="KW-1185">Reference proteome</keyword>
<feature type="region of interest" description="Disordered" evidence="1">
    <location>
        <begin position="521"/>
        <end position="544"/>
    </location>
</feature>
<dbReference type="GO" id="GO:0005886">
    <property type="term" value="C:plasma membrane"/>
    <property type="evidence" value="ECO:0007669"/>
    <property type="project" value="TreeGrafter"/>
</dbReference>
<reference evidence="3 4" key="1">
    <citation type="submission" date="2019-02" db="EMBL/GenBank/DDBJ databases">
        <title>Sequencing the genomes of 1000 actinobacteria strains.</title>
        <authorList>
            <person name="Klenk H.-P."/>
        </authorList>
    </citation>
    <scope>NUCLEOTIDE SEQUENCE [LARGE SCALE GENOMIC DNA]</scope>
    <source>
        <strain evidence="3 4">DSM 45162</strain>
    </source>
</reference>
<accession>A0A4Q7ZNH8</accession>
<dbReference type="InterPro" id="IPR050469">
    <property type="entry name" value="Diguanylate_Cyclase"/>
</dbReference>
<dbReference type="PROSITE" id="PS50887">
    <property type="entry name" value="GGDEF"/>
    <property type="match status" value="1"/>
</dbReference>
<dbReference type="InterPro" id="IPR029787">
    <property type="entry name" value="Nucleotide_cyclase"/>
</dbReference>
<dbReference type="InterPro" id="IPR011990">
    <property type="entry name" value="TPR-like_helical_dom_sf"/>
</dbReference>
<comment type="caution">
    <text evidence="3">The sequence shown here is derived from an EMBL/GenBank/DDBJ whole genome shotgun (WGS) entry which is preliminary data.</text>
</comment>
<dbReference type="InterPro" id="IPR000160">
    <property type="entry name" value="GGDEF_dom"/>
</dbReference>
<evidence type="ECO:0000259" key="2">
    <source>
        <dbReference type="PROSITE" id="PS50887"/>
    </source>
</evidence>
<dbReference type="SUPFAM" id="SSF55073">
    <property type="entry name" value="Nucleotide cyclase"/>
    <property type="match status" value="1"/>
</dbReference>
<dbReference type="AlphaFoldDB" id="A0A4Q7ZNH8"/>
<sequence length="544" mass="59568">MNAVPEAEPVPPFDPAAAARMLDQFEDDGDFDVAATERIAVEIEGAAEAHGETELVWRARLLRATMHEYRGDLAASARILSDVLAWADAHERRPVAASAHRMLARLHRAMGDMGASLDHSLQCVNAQDDTTPVSIRIACMIKLGDAFARTGSPDAARERYEEADRLAIETDNPYKRIMALNNYAYAEYEEGNGEQARAVLARLREVAQAHGMPLGFSVLDTVARVETLCGDHDAAERAALAALDALSGEDLTQDADAETDLLLTLALVQRRKGDLAAALRTVTQVQQESERLSLTYNAAQALFELSEIHAAAGDYKGAYLALSDFNAAQERLSSAEREVQARNRQVMFEVAEARRQAEWFREQALRDALTGLRNRRYVDEHLPALLHRAAAEGSPVTIALLDLDHFKRINDTLSHEAGDQVLTAVAGLLDTVETGPDGFAARLGGEEFLLVVRGTDPCRAVTRLEELRQSIAEHPWQPLTGELPVTISIGVSAATPDSTQRELLSEADEALYRAKRGGRNRVHLAPNATAPKRRRWRDASPLAS</sequence>
<dbReference type="FunFam" id="3.30.70.270:FF:000001">
    <property type="entry name" value="Diguanylate cyclase domain protein"/>
    <property type="match status" value="1"/>
</dbReference>
<organism evidence="3 4">
    <name type="scientific">Krasilnikovia cinnamomea</name>
    <dbReference type="NCBI Taxonomy" id="349313"/>
    <lineage>
        <taxon>Bacteria</taxon>
        <taxon>Bacillati</taxon>
        <taxon>Actinomycetota</taxon>
        <taxon>Actinomycetes</taxon>
        <taxon>Micromonosporales</taxon>
        <taxon>Micromonosporaceae</taxon>
        <taxon>Krasilnikovia</taxon>
    </lineage>
</organism>
<evidence type="ECO:0000313" key="4">
    <source>
        <dbReference type="Proteomes" id="UP000292564"/>
    </source>
</evidence>
<feature type="domain" description="GGDEF" evidence="2">
    <location>
        <begin position="394"/>
        <end position="527"/>
    </location>
</feature>
<dbReference type="InterPro" id="IPR043128">
    <property type="entry name" value="Rev_trsase/Diguanyl_cyclase"/>
</dbReference>
<dbReference type="SMART" id="SM00267">
    <property type="entry name" value="GGDEF"/>
    <property type="match status" value="1"/>
</dbReference>
<dbReference type="GO" id="GO:0043709">
    <property type="term" value="P:cell adhesion involved in single-species biofilm formation"/>
    <property type="evidence" value="ECO:0007669"/>
    <property type="project" value="TreeGrafter"/>
</dbReference>
<dbReference type="Gene3D" id="1.25.40.10">
    <property type="entry name" value="Tetratricopeptide repeat domain"/>
    <property type="match status" value="2"/>
</dbReference>
<protein>
    <submittedName>
        <fullName evidence="3">Diguanylate cyclase (GGDEF)-like protein</fullName>
    </submittedName>
</protein>
<dbReference type="SUPFAM" id="SSF48452">
    <property type="entry name" value="TPR-like"/>
    <property type="match status" value="1"/>
</dbReference>
<dbReference type="EMBL" id="SHKY01000001">
    <property type="protein sequence ID" value="RZU52592.1"/>
    <property type="molecule type" value="Genomic_DNA"/>
</dbReference>
<evidence type="ECO:0000313" key="3">
    <source>
        <dbReference type="EMBL" id="RZU52592.1"/>
    </source>
</evidence>
<dbReference type="Proteomes" id="UP000292564">
    <property type="component" value="Unassembled WGS sequence"/>
</dbReference>